<organism evidence="1 2">
    <name type="scientific">Gonapodya prolifera (strain JEL478)</name>
    <name type="common">Monoblepharis prolifera</name>
    <dbReference type="NCBI Taxonomy" id="1344416"/>
    <lineage>
        <taxon>Eukaryota</taxon>
        <taxon>Fungi</taxon>
        <taxon>Fungi incertae sedis</taxon>
        <taxon>Chytridiomycota</taxon>
        <taxon>Chytridiomycota incertae sedis</taxon>
        <taxon>Monoblepharidomycetes</taxon>
        <taxon>Monoblepharidales</taxon>
        <taxon>Gonapodyaceae</taxon>
        <taxon>Gonapodya</taxon>
    </lineage>
</organism>
<evidence type="ECO:0000313" key="2">
    <source>
        <dbReference type="Proteomes" id="UP000070544"/>
    </source>
</evidence>
<proteinExistence type="predicted"/>
<dbReference type="AlphaFoldDB" id="A0A138ZXY8"/>
<dbReference type="EMBL" id="KQ965870">
    <property type="protein sequence ID" value="KXS09358.1"/>
    <property type="molecule type" value="Genomic_DNA"/>
</dbReference>
<accession>A0A138ZXY8</accession>
<protein>
    <submittedName>
        <fullName evidence="1">Uncharacterized protein</fullName>
    </submittedName>
</protein>
<gene>
    <name evidence="1" type="ORF">M427DRAFT_239113</name>
</gene>
<sequence>MLKLHYGHPRERHLRMHSYGRAASAMSKVARSLFAPNLVSVSGNLASGVEPFQRGGSATRPFVAFGDATFGTSSRGSASSPKQFHTSQRCGHCKVGKLSGYRDEEGKAAWAIKKCTCCSLTINRDFSASANMAYLAIYAMVTGGQRPFGFVDANGGTEGHSFSGPLRALEKKDA</sequence>
<evidence type="ECO:0000313" key="1">
    <source>
        <dbReference type="EMBL" id="KXS09358.1"/>
    </source>
</evidence>
<keyword evidence="2" id="KW-1185">Reference proteome</keyword>
<dbReference type="Proteomes" id="UP000070544">
    <property type="component" value="Unassembled WGS sequence"/>
</dbReference>
<name>A0A138ZXY8_GONPJ</name>
<reference evidence="1 2" key="1">
    <citation type="journal article" date="2015" name="Genome Biol. Evol.">
        <title>Phylogenomic analyses indicate that early fungi evolved digesting cell walls of algal ancestors of land plants.</title>
        <authorList>
            <person name="Chang Y."/>
            <person name="Wang S."/>
            <person name="Sekimoto S."/>
            <person name="Aerts A.L."/>
            <person name="Choi C."/>
            <person name="Clum A."/>
            <person name="LaButti K.M."/>
            <person name="Lindquist E.A."/>
            <person name="Yee Ngan C."/>
            <person name="Ohm R.A."/>
            <person name="Salamov A.A."/>
            <person name="Grigoriev I.V."/>
            <person name="Spatafora J.W."/>
            <person name="Berbee M.L."/>
        </authorList>
    </citation>
    <scope>NUCLEOTIDE SEQUENCE [LARGE SCALE GENOMIC DNA]</scope>
    <source>
        <strain evidence="1 2">JEL478</strain>
    </source>
</reference>